<evidence type="ECO:0000259" key="1">
    <source>
        <dbReference type="Pfam" id="PF21926"/>
    </source>
</evidence>
<reference evidence="2 3" key="1">
    <citation type="submission" date="2020-04" db="EMBL/GenBank/DDBJ databases">
        <title>Zoogloea sp. G-4-1-14 isolated from soil.</title>
        <authorList>
            <person name="Dahal R.H."/>
        </authorList>
    </citation>
    <scope>NUCLEOTIDE SEQUENCE [LARGE SCALE GENOMIC DNA]</scope>
    <source>
        <strain evidence="2 3">G-4-1-14</strain>
    </source>
</reference>
<dbReference type="Proteomes" id="UP000580043">
    <property type="component" value="Unassembled WGS sequence"/>
</dbReference>
<name>A0A848G8I6_9RHOO</name>
<evidence type="ECO:0000313" key="2">
    <source>
        <dbReference type="EMBL" id="NML28507.1"/>
    </source>
</evidence>
<sequence>MGNIIPVLAEASYIYAMMSRKVPKTPADDGRPPQTLAEVTAMELWRFDPLCIAEDDPKVDAPSDRPSKFRIKMLMRDGDRRRETELLIEQRYAWRGYGQLGSMDEPNQLTMNAELFGRVYATLTVNVDSPAGLALDKTYGPEAARLRAQGRKLCEFGRFAIDPSARSKRLIASLFNLLYIYSYRVKGCTDILIEINPRHRSFYENLLEFKQLGGERMCERVKAPALLMHLSCATIEQRLKEIGGRWRELSDEKSIYKFAFTPEEEAELVARLGY</sequence>
<protein>
    <submittedName>
        <fullName evidence="2">Long-chain N-acyl amino acid synthase</fullName>
    </submittedName>
</protein>
<comment type="caution">
    <text evidence="2">The sequence shown here is derived from an EMBL/GenBank/DDBJ whole genome shotgun (WGS) entry which is preliminary data.</text>
</comment>
<proteinExistence type="predicted"/>
<dbReference type="Pfam" id="PF21926">
    <property type="entry name" value="FeeM"/>
    <property type="match status" value="1"/>
</dbReference>
<dbReference type="SUPFAM" id="SSF55729">
    <property type="entry name" value="Acyl-CoA N-acyltransferases (Nat)"/>
    <property type="match status" value="1"/>
</dbReference>
<dbReference type="InterPro" id="IPR016181">
    <property type="entry name" value="Acyl_CoA_acyltransferase"/>
</dbReference>
<keyword evidence="3" id="KW-1185">Reference proteome</keyword>
<dbReference type="AlphaFoldDB" id="A0A848G8I6"/>
<accession>A0A848G8I6</accession>
<dbReference type="EMBL" id="JABBGA010000028">
    <property type="protein sequence ID" value="NML28507.1"/>
    <property type="molecule type" value="Genomic_DNA"/>
</dbReference>
<dbReference type="Gene3D" id="3.40.630.30">
    <property type="match status" value="1"/>
</dbReference>
<dbReference type="InterPro" id="IPR054597">
    <property type="entry name" value="FeeM_cat"/>
</dbReference>
<dbReference type="RefSeq" id="WP_169148034.1">
    <property type="nucleotide sequence ID" value="NZ_JABBGA010000028.1"/>
</dbReference>
<feature type="domain" description="N-acyl amino acid synthase FeeM catalytic core" evidence="1">
    <location>
        <begin position="86"/>
        <end position="230"/>
    </location>
</feature>
<gene>
    <name evidence="2" type="ORF">HHL15_22340</name>
</gene>
<organism evidence="2 3">
    <name type="scientific">Zoogloea dura</name>
    <dbReference type="NCBI Taxonomy" id="2728840"/>
    <lineage>
        <taxon>Bacteria</taxon>
        <taxon>Pseudomonadati</taxon>
        <taxon>Pseudomonadota</taxon>
        <taxon>Betaproteobacteria</taxon>
        <taxon>Rhodocyclales</taxon>
        <taxon>Zoogloeaceae</taxon>
        <taxon>Zoogloea</taxon>
    </lineage>
</organism>
<evidence type="ECO:0000313" key="3">
    <source>
        <dbReference type="Proteomes" id="UP000580043"/>
    </source>
</evidence>